<evidence type="ECO:0008006" key="4">
    <source>
        <dbReference type="Google" id="ProtNLM"/>
    </source>
</evidence>
<dbReference type="Gene3D" id="1.20.5.170">
    <property type="match status" value="1"/>
</dbReference>
<dbReference type="Proteomes" id="UP000641025">
    <property type="component" value="Unassembled WGS sequence"/>
</dbReference>
<name>A0ABS0YXB3_9BACT</name>
<evidence type="ECO:0000313" key="2">
    <source>
        <dbReference type="EMBL" id="MBJ6802620.1"/>
    </source>
</evidence>
<evidence type="ECO:0000256" key="1">
    <source>
        <dbReference type="SAM" id="Coils"/>
    </source>
</evidence>
<comment type="caution">
    <text evidence="2">The sequence shown here is derived from an EMBL/GenBank/DDBJ whole genome shotgun (WGS) entry which is preliminary data.</text>
</comment>
<dbReference type="PROSITE" id="PS51257">
    <property type="entry name" value="PROKAR_LIPOPROTEIN"/>
    <property type="match status" value="1"/>
</dbReference>
<reference evidence="2 3" key="1">
    <citation type="submission" date="2020-12" db="EMBL/GenBank/DDBJ databases">
        <title>Geomonas sp. Red259, isolated from paddy soil.</title>
        <authorList>
            <person name="Xu Z."/>
            <person name="Zhang Z."/>
            <person name="Masuda Y."/>
            <person name="Itoh H."/>
            <person name="Senoo K."/>
        </authorList>
    </citation>
    <scope>NUCLEOTIDE SEQUENCE [LARGE SCALE GENOMIC DNA]</scope>
    <source>
        <strain evidence="2 3">Red259</strain>
    </source>
</reference>
<organism evidence="2 3">
    <name type="scientific">Geomonas propionica</name>
    <dbReference type="NCBI Taxonomy" id="2798582"/>
    <lineage>
        <taxon>Bacteria</taxon>
        <taxon>Pseudomonadati</taxon>
        <taxon>Thermodesulfobacteriota</taxon>
        <taxon>Desulfuromonadia</taxon>
        <taxon>Geobacterales</taxon>
        <taxon>Geobacteraceae</taxon>
        <taxon>Geomonas</taxon>
    </lineage>
</organism>
<accession>A0ABS0YXB3</accession>
<sequence>MKLSLLAISAVALMLSGCVTKGYVSRQLDPISCRVDVLETKSASLDQQVNALESRLATLESTVSQAQLANKAMLDDATARAADSAQRAEAAAAAATQAADKTEKMFELGQKK</sequence>
<feature type="coiled-coil region" evidence="1">
    <location>
        <begin position="35"/>
        <end position="105"/>
    </location>
</feature>
<keyword evidence="1" id="KW-0175">Coiled coil</keyword>
<evidence type="ECO:0000313" key="3">
    <source>
        <dbReference type="Proteomes" id="UP000641025"/>
    </source>
</evidence>
<gene>
    <name evidence="2" type="ORF">JFN90_21030</name>
</gene>
<protein>
    <recommendedName>
        <fullName evidence="4">Lipoprotein</fullName>
    </recommendedName>
</protein>
<keyword evidence="3" id="KW-1185">Reference proteome</keyword>
<dbReference type="EMBL" id="JAEMHK010000022">
    <property type="protein sequence ID" value="MBJ6802620.1"/>
    <property type="molecule type" value="Genomic_DNA"/>
</dbReference>
<dbReference type="RefSeq" id="WP_199397091.1">
    <property type="nucleotide sequence ID" value="NZ_JAEMHK010000022.1"/>
</dbReference>
<proteinExistence type="predicted"/>